<sequence length="323" mass="35024">MHASTHIAILCLLASIISYLASAQLGPQNNNFGVAFQYKLAWVNVQTSKFGVELTPNYAPNSPQPTAWSLSMTFPQSARTTLETAGSDVNRWDLQTRDGQVWVASPMDTMPNNLYMTGTTTGQMDLEDTIKELAIPQQLVLYPRNMIGDTSVAYVLKLGTDYTVDEGINLAQIPTEPFGPWIPQPKESIVIPSAVAASASESDASTTSLSSSQSESSASEFSDETGVSSADSPDKNEVGKQSDSNAVKFIKGDPDYDKSVNPLARQFAAPLTGLYLFCTVAGIGILSYIVGTAIRLRYKYSYQQLLKKMTANYPPELKSMAMP</sequence>
<dbReference type="Proteomes" id="UP001150538">
    <property type="component" value="Unassembled WGS sequence"/>
</dbReference>
<name>A0A9W8DX69_9FUNG</name>
<dbReference type="EMBL" id="JANBPU010000004">
    <property type="protein sequence ID" value="KAJ1921577.1"/>
    <property type="molecule type" value="Genomic_DNA"/>
</dbReference>
<feature type="chain" id="PRO_5040985730" evidence="3">
    <location>
        <begin position="24"/>
        <end position="323"/>
    </location>
</feature>
<keyword evidence="2" id="KW-1133">Transmembrane helix</keyword>
<evidence type="ECO:0000256" key="1">
    <source>
        <dbReference type="SAM" id="MobiDB-lite"/>
    </source>
</evidence>
<feature type="transmembrane region" description="Helical" evidence="2">
    <location>
        <begin position="274"/>
        <end position="298"/>
    </location>
</feature>
<feature type="compositionally biased region" description="Low complexity" evidence="1">
    <location>
        <begin position="202"/>
        <end position="220"/>
    </location>
</feature>
<dbReference type="OrthoDB" id="5589170at2759"/>
<evidence type="ECO:0000313" key="5">
    <source>
        <dbReference type="Proteomes" id="UP001150538"/>
    </source>
</evidence>
<keyword evidence="2" id="KW-0472">Membrane</keyword>
<feature type="signal peptide" evidence="3">
    <location>
        <begin position="1"/>
        <end position="23"/>
    </location>
</feature>
<gene>
    <name evidence="4" type="ORF">H4219_000615</name>
</gene>
<keyword evidence="5" id="KW-1185">Reference proteome</keyword>
<dbReference type="AlphaFoldDB" id="A0A9W8DX69"/>
<feature type="region of interest" description="Disordered" evidence="1">
    <location>
        <begin position="202"/>
        <end position="244"/>
    </location>
</feature>
<evidence type="ECO:0000256" key="2">
    <source>
        <dbReference type="SAM" id="Phobius"/>
    </source>
</evidence>
<proteinExistence type="predicted"/>
<organism evidence="4 5">
    <name type="scientific">Mycoemilia scoparia</name>
    <dbReference type="NCBI Taxonomy" id="417184"/>
    <lineage>
        <taxon>Eukaryota</taxon>
        <taxon>Fungi</taxon>
        <taxon>Fungi incertae sedis</taxon>
        <taxon>Zoopagomycota</taxon>
        <taxon>Kickxellomycotina</taxon>
        <taxon>Kickxellomycetes</taxon>
        <taxon>Kickxellales</taxon>
        <taxon>Kickxellaceae</taxon>
        <taxon>Mycoemilia</taxon>
    </lineage>
</organism>
<keyword evidence="3" id="KW-0732">Signal</keyword>
<evidence type="ECO:0000313" key="4">
    <source>
        <dbReference type="EMBL" id="KAJ1921577.1"/>
    </source>
</evidence>
<accession>A0A9W8DX69</accession>
<protein>
    <submittedName>
        <fullName evidence="4">Uncharacterized protein</fullName>
    </submittedName>
</protein>
<keyword evidence="2" id="KW-0812">Transmembrane</keyword>
<evidence type="ECO:0000256" key="3">
    <source>
        <dbReference type="SAM" id="SignalP"/>
    </source>
</evidence>
<comment type="caution">
    <text evidence="4">The sequence shown here is derived from an EMBL/GenBank/DDBJ whole genome shotgun (WGS) entry which is preliminary data.</text>
</comment>
<reference evidence="4" key="1">
    <citation type="submission" date="2022-07" db="EMBL/GenBank/DDBJ databases">
        <title>Phylogenomic reconstructions and comparative analyses of Kickxellomycotina fungi.</title>
        <authorList>
            <person name="Reynolds N.K."/>
            <person name="Stajich J.E."/>
            <person name="Barry K."/>
            <person name="Grigoriev I.V."/>
            <person name="Crous P."/>
            <person name="Smith M.E."/>
        </authorList>
    </citation>
    <scope>NUCLEOTIDE SEQUENCE</scope>
    <source>
        <strain evidence="4">NBRC 100468</strain>
    </source>
</reference>